<reference evidence="1 2" key="1">
    <citation type="journal article" date="2014" name="Genome Announc.">
        <title>Draft Genome Sequence of Marinomonas sp. Strain D104, a Polycyclic Aromatic Hydrocarbon-Degrading Bacterium from the Deep-Sea Sediment of the Arctic Ocean.</title>
        <authorList>
            <person name="Dong C."/>
            <person name="Bai X."/>
            <person name="Lai Q."/>
            <person name="Xie Y."/>
            <person name="Chen X."/>
            <person name="Shao Z."/>
        </authorList>
    </citation>
    <scope>NUCLEOTIDE SEQUENCE [LARGE SCALE GENOMIC DNA]</scope>
    <source>
        <strain evidence="1 2">D104</strain>
    </source>
</reference>
<dbReference type="AlphaFoldDB" id="W1RSF9"/>
<protein>
    <submittedName>
        <fullName evidence="1">Uncharacterized protein</fullName>
    </submittedName>
</protein>
<name>W1RSF9_9GAMM</name>
<proteinExistence type="predicted"/>
<comment type="caution">
    <text evidence="1">The sequence shown here is derived from an EMBL/GenBank/DDBJ whole genome shotgun (WGS) entry which is preliminary data.</text>
</comment>
<dbReference type="Proteomes" id="UP000018857">
    <property type="component" value="Unassembled WGS sequence"/>
</dbReference>
<gene>
    <name evidence="1" type="ORF">D104_10795</name>
</gene>
<keyword evidence="2" id="KW-1185">Reference proteome</keyword>
<organism evidence="1 2">
    <name type="scientific">Marinomonas profundimaris</name>
    <dbReference type="NCBI Taxonomy" id="1208321"/>
    <lineage>
        <taxon>Bacteria</taxon>
        <taxon>Pseudomonadati</taxon>
        <taxon>Pseudomonadota</taxon>
        <taxon>Gammaproteobacteria</taxon>
        <taxon>Oceanospirillales</taxon>
        <taxon>Oceanospirillaceae</taxon>
        <taxon>Marinomonas</taxon>
    </lineage>
</organism>
<evidence type="ECO:0000313" key="2">
    <source>
        <dbReference type="Proteomes" id="UP000018857"/>
    </source>
</evidence>
<evidence type="ECO:0000313" key="1">
    <source>
        <dbReference type="EMBL" id="ETI59932.1"/>
    </source>
</evidence>
<accession>W1RSF9</accession>
<dbReference type="EMBL" id="AYOZ01000023">
    <property type="protein sequence ID" value="ETI59932.1"/>
    <property type="molecule type" value="Genomic_DNA"/>
</dbReference>
<sequence length="38" mass="4401">MKYFKKILRGVDEQIEIEAKGVTIFKEPDPLGLIIVIR</sequence>